<dbReference type="Gene3D" id="3.30.470.20">
    <property type="entry name" value="ATP-grasp fold, B domain"/>
    <property type="match status" value="1"/>
</dbReference>
<reference evidence="1 2" key="1">
    <citation type="submission" date="2020-01" db="EMBL/GenBank/DDBJ databases">
        <authorList>
            <person name="Gulvik C.A."/>
            <person name="Batra D.G."/>
        </authorList>
    </citation>
    <scope>NUCLEOTIDE SEQUENCE [LARGE SCALE GENOMIC DNA]</scope>
    <source>
        <strain evidence="1 2">W9323</strain>
    </source>
</reference>
<evidence type="ECO:0000313" key="1">
    <source>
        <dbReference type="EMBL" id="QKG83928.1"/>
    </source>
</evidence>
<name>A0A7D3XQZ7_9BACL</name>
<dbReference type="KEGG" id="kpul:GXN76_05180"/>
<protein>
    <submittedName>
        <fullName evidence="1">YheC/YheD family protein</fullName>
    </submittedName>
</protein>
<gene>
    <name evidence="1" type="ORF">GXN76_05180</name>
</gene>
<dbReference type="InterPro" id="IPR026838">
    <property type="entry name" value="YheC/D"/>
</dbReference>
<proteinExistence type="predicted"/>
<organism evidence="1 2">
    <name type="scientific">Kroppenstedtia pulmonis</name>
    <dbReference type="NCBI Taxonomy" id="1380685"/>
    <lineage>
        <taxon>Bacteria</taxon>
        <taxon>Bacillati</taxon>
        <taxon>Bacillota</taxon>
        <taxon>Bacilli</taxon>
        <taxon>Bacillales</taxon>
        <taxon>Thermoactinomycetaceae</taxon>
        <taxon>Kroppenstedtia</taxon>
    </lineage>
</organism>
<dbReference type="AlphaFoldDB" id="A0A7D3XQZ7"/>
<dbReference type="Proteomes" id="UP000503088">
    <property type="component" value="Chromosome"/>
</dbReference>
<dbReference type="Pfam" id="PF14398">
    <property type="entry name" value="ATPgrasp_YheCD"/>
    <property type="match status" value="1"/>
</dbReference>
<dbReference type="RefSeq" id="WP_173221129.1">
    <property type="nucleotide sequence ID" value="NZ_CP048104.1"/>
</dbReference>
<sequence length="457" mass="52153">MSSIICKIQAISSPAPVQAVMLTQSLMKVWGCQHGQSIKISVGNKTLIARVLGIRRGGHTIYLHRTIISQLAIPYTKETRASFRQKELRLGPVLGILTTGYTGSPSAPFGLRSNLFRNFLLAAHEDKPFFYVFTPEMVDWTNRTVTGWFYLRNSKGSYHWIRHIAPLPEVVYERIPNRKAESLPQVKECRNRLTQITQAKIFNQGFFNKWSVHEMLYNQPLTSEHIPEAFPSPTVDIIRQMLDRHQMVYLKPIAGSLGLGIFRITRHPDGGYFCRFRGGNRNILRRFDSLESMLRHHFGPQMNRLPRYLIQQGIRLIKYNGRPVDFRVHMHKDSQGFWQVVGIGAKVAGIGSVTTHGRTGGSLLSVSEIFQTGENLEMEKRIKDAAIRIATTMEESVHGPLGELGMDIGVDRYRKVWLFEVNSKPGRHIFIHPSLRDAGRQSARYITKYSLKLAQFV</sequence>
<accession>A0A7D3XQZ7</accession>
<keyword evidence="2" id="KW-1185">Reference proteome</keyword>
<dbReference type="SUPFAM" id="SSF56059">
    <property type="entry name" value="Glutathione synthetase ATP-binding domain-like"/>
    <property type="match status" value="1"/>
</dbReference>
<dbReference type="EMBL" id="CP048104">
    <property type="protein sequence ID" value="QKG83928.1"/>
    <property type="molecule type" value="Genomic_DNA"/>
</dbReference>
<evidence type="ECO:0000313" key="2">
    <source>
        <dbReference type="Proteomes" id="UP000503088"/>
    </source>
</evidence>